<dbReference type="SUPFAM" id="SSF56112">
    <property type="entry name" value="Protein kinase-like (PK-like)"/>
    <property type="match status" value="1"/>
</dbReference>
<dbReference type="PROSITE" id="PS00678">
    <property type="entry name" value="WD_REPEATS_1"/>
    <property type="match status" value="3"/>
</dbReference>
<evidence type="ECO:0000256" key="1">
    <source>
        <dbReference type="ARBA" id="ARBA00022574"/>
    </source>
</evidence>
<dbReference type="Gene3D" id="2.130.10.10">
    <property type="entry name" value="YVTN repeat-like/Quinoprotein amine dehydrogenase"/>
    <property type="match status" value="2"/>
</dbReference>
<keyword evidence="1 3" id="KW-0853">WD repeat</keyword>
<evidence type="ECO:0000313" key="5">
    <source>
        <dbReference type="EMBL" id="MBH8562983.1"/>
    </source>
</evidence>
<keyword evidence="5" id="KW-0723">Serine/threonine-protein kinase</keyword>
<dbReference type="CDD" id="cd00200">
    <property type="entry name" value="WD40"/>
    <property type="match status" value="1"/>
</dbReference>
<dbReference type="InterPro" id="IPR015943">
    <property type="entry name" value="WD40/YVTN_repeat-like_dom_sf"/>
</dbReference>
<keyword evidence="2" id="KW-0677">Repeat</keyword>
<dbReference type="PROSITE" id="PS50082">
    <property type="entry name" value="WD_REPEATS_2"/>
    <property type="match status" value="7"/>
</dbReference>
<dbReference type="Pfam" id="PF00069">
    <property type="entry name" value="Pkinase"/>
    <property type="match status" value="1"/>
</dbReference>
<dbReference type="InterPro" id="IPR001680">
    <property type="entry name" value="WD40_rpt"/>
</dbReference>
<feature type="repeat" description="WD" evidence="3">
    <location>
        <begin position="635"/>
        <end position="669"/>
    </location>
</feature>
<dbReference type="GO" id="GO:0005524">
    <property type="term" value="F:ATP binding"/>
    <property type="evidence" value="ECO:0007669"/>
    <property type="project" value="InterPro"/>
</dbReference>
<comment type="caution">
    <text evidence="5">The sequence shown here is derived from an EMBL/GenBank/DDBJ whole genome shotgun (WGS) entry which is preliminary data.</text>
</comment>
<dbReference type="Proteomes" id="UP000632766">
    <property type="component" value="Unassembled WGS sequence"/>
</dbReference>
<feature type="repeat" description="WD" evidence="3">
    <location>
        <begin position="551"/>
        <end position="592"/>
    </location>
</feature>
<dbReference type="AlphaFoldDB" id="A0A8J7HSL4"/>
<feature type="domain" description="Protein kinase" evidence="4">
    <location>
        <begin position="34"/>
        <end position="292"/>
    </location>
</feature>
<dbReference type="PROSITE" id="PS50294">
    <property type="entry name" value="WD_REPEATS_REGION"/>
    <property type="match status" value="7"/>
</dbReference>
<evidence type="ECO:0000259" key="4">
    <source>
        <dbReference type="PROSITE" id="PS50011"/>
    </source>
</evidence>
<dbReference type="InterPro" id="IPR020472">
    <property type="entry name" value="WD40_PAC1"/>
</dbReference>
<dbReference type="CDD" id="cd14014">
    <property type="entry name" value="STKc_PknB_like"/>
    <property type="match status" value="1"/>
</dbReference>
<accession>A0A8J7HSL4</accession>
<dbReference type="InterPro" id="IPR036322">
    <property type="entry name" value="WD40_repeat_dom_sf"/>
</dbReference>
<evidence type="ECO:0000313" key="6">
    <source>
        <dbReference type="Proteomes" id="UP000632766"/>
    </source>
</evidence>
<dbReference type="InterPro" id="IPR000719">
    <property type="entry name" value="Prot_kinase_dom"/>
</dbReference>
<dbReference type="PROSITE" id="PS50011">
    <property type="entry name" value="PROTEIN_KINASE_DOM"/>
    <property type="match status" value="1"/>
</dbReference>
<dbReference type="InterPro" id="IPR008271">
    <property type="entry name" value="Ser/Thr_kinase_AS"/>
</dbReference>
<feature type="repeat" description="WD" evidence="3">
    <location>
        <begin position="423"/>
        <end position="464"/>
    </location>
</feature>
<reference evidence="5 6" key="1">
    <citation type="journal article" date="2021" name="Int. J. Syst. Evol. Microbiol.">
        <title>Amazonocrinis nigriterrae gen. nov., sp. nov., Atlanticothrix silvestris gen. nov., sp. nov. and Dendronalium phyllosphericum gen. nov., sp. nov., nostocacean cyanobacteria from Brazilian environments.</title>
        <authorList>
            <person name="Alvarenga D.O."/>
            <person name="Andreote A.P.D."/>
            <person name="Branco L.H.Z."/>
            <person name="Delbaje E."/>
            <person name="Cruz R.B."/>
            <person name="Varani A.M."/>
            <person name="Fiore M.F."/>
        </authorList>
    </citation>
    <scope>NUCLEOTIDE SEQUENCE [LARGE SCALE GENOMIC DNA]</scope>
    <source>
        <strain evidence="5 6">CENA67</strain>
    </source>
</reference>
<dbReference type="Pfam" id="PF25173">
    <property type="entry name" value="Beta-prop_WDR3_1st"/>
    <property type="match status" value="1"/>
</dbReference>
<dbReference type="SMART" id="SM00220">
    <property type="entry name" value="S_TKc"/>
    <property type="match status" value="1"/>
</dbReference>
<dbReference type="Gene3D" id="3.30.200.20">
    <property type="entry name" value="Phosphorylase Kinase, domain 1"/>
    <property type="match status" value="1"/>
</dbReference>
<feature type="repeat" description="WD" evidence="3">
    <location>
        <begin position="381"/>
        <end position="422"/>
    </location>
</feature>
<name>A0A8J7HSL4_9NOST</name>
<dbReference type="InterPro" id="IPR011009">
    <property type="entry name" value="Kinase-like_dom_sf"/>
</dbReference>
<dbReference type="PANTHER" id="PTHR19879:SF9">
    <property type="entry name" value="TRANSCRIPTION INITIATION FACTOR TFIID SUBUNIT 5"/>
    <property type="match status" value="1"/>
</dbReference>
<dbReference type="NCBIfam" id="NF045510">
    <property type="entry name" value="4Cys_prefix_kin"/>
    <property type="match status" value="1"/>
</dbReference>
<gene>
    <name evidence="5" type="ORF">I8748_12450</name>
</gene>
<feature type="repeat" description="WD" evidence="3">
    <location>
        <begin position="467"/>
        <end position="508"/>
    </location>
</feature>
<dbReference type="EMBL" id="JAECZC010000018">
    <property type="protein sequence ID" value="MBH8562983.1"/>
    <property type="molecule type" value="Genomic_DNA"/>
</dbReference>
<dbReference type="PRINTS" id="PR00320">
    <property type="entry name" value="GPROTEINBRPT"/>
</dbReference>
<protein>
    <submittedName>
        <fullName evidence="5">Serine/threonine protein kinase</fullName>
    </submittedName>
</protein>
<dbReference type="Gene3D" id="1.10.510.10">
    <property type="entry name" value="Transferase(Phosphotransferase) domain 1"/>
    <property type="match status" value="1"/>
</dbReference>
<dbReference type="GO" id="GO:0004674">
    <property type="term" value="F:protein serine/threonine kinase activity"/>
    <property type="evidence" value="ECO:0007669"/>
    <property type="project" value="UniProtKB-KW"/>
</dbReference>
<keyword evidence="6" id="KW-1185">Reference proteome</keyword>
<feature type="repeat" description="WD" evidence="3">
    <location>
        <begin position="509"/>
        <end position="550"/>
    </location>
</feature>
<feature type="repeat" description="WD" evidence="3">
    <location>
        <begin position="593"/>
        <end position="634"/>
    </location>
</feature>
<dbReference type="SUPFAM" id="SSF50978">
    <property type="entry name" value="WD40 repeat-like"/>
    <property type="match status" value="1"/>
</dbReference>
<dbReference type="InterPro" id="IPR019775">
    <property type="entry name" value="WD40_repeat_CS"/>
</dbReference>
<keyword evidence="5" id="KW-0418">Kinase</keyword>
<keyword evidence="5" id="KW-0808">Transferase</keyword>
<proteinExistence type="predicted"/>
<dbReference type="PANTHER" id="PTHR19879">
    <property type="entry name" value="TRANSCRIPTION INITIATION FACTOR TFIID"/>
    <property type="match status" value="1"/>
</dbReference>
<dbReference type="RefSeq" id="WP_214662532.1">
    <property type="nucleotide sequence ID" value="NZ_JAECZC010000018.1"/>
</dbReference>
<dbReference type="SMART" id="SM00320">
    <property type="entry name" value="WD40"/>
    <property type="match status" value="7"/>
</dbReference>
<evidence type="ECO:0000256" key="3">
    <source>
        <dbReference type="PROSITE-ProRule" id="PRU00221"/>
    </source>
</evidence>
<sequence>MSFCINPHCPNPQNHNSTLFCQSCGSELLLEGRYRVIGVLGGGGFGKTYEVIERTNTTKVLKVLLHSNSKAVSLFQQEAQVLTQLDNPGIPKGTGYFTFFPKNSQEPLHCLVMEKIEGLNLEQYLQQRSNRPINQELALEWLIELFTILHQVHQQNFFHRDIKPSNIMLKADGQLVLIDFGAAREVTQTYMLKQAAGQVTGINSPGFTPPEQLNGQAVLTSDFFAIGRTFVYLLTGKNPNDPDIYDINNDEVRWRNYAPEISPLLADLIDDLIKRSPSQRPQSTNVILQRLAEIERALKAQGKSKPPKNSSPYRPRSFTRNSIGWNFGTRSTLMVGVASAIAAGAVLLLLIPNLSNFSWISLVKPDPAEKWAKNLTLVNTLTGHSEAVSSVAIAPDGQTIASASHDRTIKLWNPQTGKLIRTIYGHSLPVLSVAISPDSQSLTSGSLDETIKQWNLSNGQQIRSIKADGYVAWNNAIAITSDNQIIATGSADKTVRLWNYTTGQRLRTLYGHSLPVLSVAISPNGQTLASGSTDKTIRVWDIRTGQQLYTLPQHTSWVTCLAISPDNRILASGSLDKTIKLWDLNTGKLLRTLEGHSYSVLAIAISPDAKILASGGLDGEIRLWNLETGKLIHKISAHTKQVVSLAISQDRQTLVSGSADDTIKVWRSP</sequence>
<evidence type="ECO:0000256" key="2">
    <source>
        <dbReference type="ARBA" id="ARBA00022737"/>
    </source>
</evidence>
<organism evidence="5 6">
    <name type="scientific">Amazonocrinis nigriterrae CENA67</name>
    <dbReference type="NCBI Taxonomy" id="2794033"/>
    <lineage>
        <taxon>Bacteria</taxon>
        <taxon>Bacillati</taxon>
        <taxon>Cyanobacteriota</taxon>
        <taxon>Cyanophyceae</taxon>
        <taxon>Nostocales</taxon>
        <taxon>Nostocaceae</taxon>
        <taxon>Amazonocrinis</taxon>
        <taxon>Amazonocrinis nigriterrae</taxon>
    </lineage>
</organism>
<dbReference type="PROSITE" id="PS00108">
    <property type="entry name" value="PROTEIN_KINASE_ST"/>
    <property type="match status" value="1"/>
</dbReference>
<dbReference type="Pfam" id="PF00400">
    <property type="entry name" value="WD40"/>
    <property type="match status" value="2"/>
</dbReference>